<keyword evidence="4 10" id="KW-0812">Transmembrane</keyword>
<evidence type="ECO:0000256" key="2">
    <source>
        <dbReference type="ARBA" id="ARBA00022448"/>
    </source>
</evidence>
<keyword evidence="5 12" id="KW-0732">Signal</keyword>
<organism evidence="15 16">
    <name type="scientific">Chloroherpeton thalassium (strain ATCC 35110 / GB-78)</name>
    <dbReference type="NCBI Taxonomy" id="517418"/>
    <lineage>
        <taxon>Bacteria</taxon>
        <taxon>Pseudomonadati</taxon>
        <taxon>Chlorobiota</taxon>
        <taxon>Chlorobiia</taxon>
        <taxon>Chlorobiales</taxon>
        <taxon>Chloroherpetonaceae</taxon>
        <taxon>Chloroherpeton</taxon>
    </lineage>
</organism>
<dbReference type="InterPro" id="IPR012910">
    <property type="entry name" value="Plug_dom"/>
</dbReference>
<evidence type="ECO:0000256" key="12">
    <source>
        <dbReference type="SAM" id="SignalP"/>
    </source>
</evidence>
<feature type="chain" id="PRO_5002795796" evidence="12">
    <location>
        <begin position="25"/>
        <end position="767"/>
    </location>
</feature>
<dbReference type="GO" id="GO:0009279">
    <property type="term" value="C:cell outer membrane"/>
    <property type="evidence" value="ECO:0007669"/>
    <property type="project" value="UniProtKB-SubCell"/>
</dbReference>
<dbReference type="STRING" id="517418.Ctha_0443"/>
<evidence type="ECO:0000256" key="1">
    <source>
        <dbReference type="ARBA" id="ARBA00004571"/>
    </source>
</evidence>
<proteinExistence type="inferred from homology"/>
<evidence type="ECO:0000313" key="15">
    <source>
        <dbReference type="EMBL" id="ACF12914.1"/>
    </source>
</evidence>
<dbReference type="EMBL" id="CP001100">
    <property type="protein sequence ID" value="ACF12914.1"/>
    <property type="molecule type" value="Genomic_DNA"/>
</dbReference>
<dbReference type="InterPro" id="IPR000531">
    <property type="entry name" value="Beta-barrel_TonB"/>
</dbReference>
<dbReference type="SUPFAM" id="SSF56935">
    <property type="entry name" value="Porins"/>
    <property type="match status" value="1"/>
</dbReference>
<dbReference type="Gene3D" id="2.60.40.1120">
    <property type="entry name" value="Carboxypeptidase-like, regulatory domain"/>
    <property type="match status" value="1"/>
</dbReference>
<accession>B3QUK8</accession>
<dbReference type="Proteomes" id="UP000001208">
    <property type="component" value="Chromosome"/>
</dbReference>
<evidence type="ECO:0000256" key="10">
    <source>
        <dbReference type="PROSITE-ProRule" id="PRU01360"/>
    </source>
</evidence>
<dbReference type="PANTHER" id="PTHR30069">
    <property type="entry name" value="TONB-DEPENDENT OUTER MEMBRANE RECEPTOR"/>
    <property type="match status" value="1"/>
</dbReference>
<name>B3QUK8_CHLT3</name>
<dbReference type="Pfam" id="PF00593">
    <property type="entry name" value="TonB_dep_Rec_b-barrel"/>
    <property type="match status" value="1"/>
</dbReference>
<keyword evidence="8 15" id="KW-0675">Receptor</keyword>
<dbReference type="CDD" id="cd01347">
    <property type="entry name" value="ligand_gated_channel"/>
    <property type="match status" value="1"/>
</dbReference>
<dbReference type="InterPro" id="IPR008969">
    <property type="entry name" value="CarboxyPept-like_regulatory"/>
</dbReference>
<keyword evidence="16" id="KW-1185">Reference proteome</keyword>
<reference evidence="15 16" key="1">
    <citation type="submission" date="2008-06" db="EMBL/GenBank/DDBJ databases">
        <title>Complete sequence of Chloroherpeton thalassium ATCC 35110.</title>
        <authorList>
            <consortium name="US DOE Joint Genome Institute"/>
            <person name="Lucas S."/>
            <person name="Copeland A."/>
            <person name="Lapidus A."/>
            <person name="Glavina del Rio T."/>
            <person name="Dalin E."/>
            <person name="Tice H."/>
            <person name="Bruce D."/>
            <person name="Goodwin L."/>
            <person name="Pitluck S."/>
            <person name="Schmutz J."/>
            <person name="Larimer F."/>
            <person name="Land M."/>
            <person name="Hauser L."/>
            <person name="Kyrpides N."/>
            <person name="Mikhailova N."/>
            <person name="Liu Z."/>
            <person name="Li T."/>
            <person name="Zhao F."/>
            <person name="Overmann J."/>
            <person name="Bryant D.A."/>
            <person name="Richardson P."/>
        </authorList>
    </citation>
    <scope>NUCLEOTIDE SEQUENCE [LARGE SCALE GENOMIC DNA]</scope>
    <source>
        <strain evidence="16">ATCC 35110 / GB-78</strain>
    </source>
</reference>
<evidence type="ECO:0000256" key="6">
    <source>
        <dbReference type="ARBA" id="ARBA00023077"/>
    </source>
</evidence>
<sequence>MNFRLLLFGALFLLLSNFSADIFAQPMLRGKVMNSHGEPVFQATLEVKESGSRTSSKMDGRFEFQNINAGTYHVKASHLGYEPVEITTKLGENDSSHVVIRFEKEKEHVLDGITVTATRQAARPEDVPQPVAQISSEEVERSYRYNVGEMMDFIPGLRVIRSGATIGADYGISIRSLNGGPSSDKTLVLIDGRPLNNGWDGGINFNMLPTEMVERIEVVKGPASALYGSQATAGVINVIAKDPASGWHGKVSYIREFDASQEISDSDADGYARPDIGGTNVSFNSTFGDVNTDHFLSFGYREATEDYLTNLSNDWENYDFNYRLKHQLTDKLHTTVSTDVHQNSWLYNAESTPTDEHYRFVGADFALKYFAKNGQLNTRIYLNNVDYNELVLSTDSETGFNTSRIGLMSDYTIPVFDGKGSLKIGLDGYLDVASVEYDDAVENLQFQGVQTILVKQKSGAWKETTVDLYTGTYASRSDDYDLTNIALFAQYEHSFAQKLNILAGARLDNHSEFGTVFNPKFGATYRLLTIGENTTTLKANYGKGYRAPNMRDLYSKSLGGYGDTDIEPEENESFDIGIFQRFGDWGYLEVSYFTMKVKNLIINDKVGTSNGGYYVVVQNSSGSTDTSSFNYRKNLGDYSPSGIEVGLKIRPIENITFSASYTYLDPEDFTFQTSENRYNASLYGWTDLESVRLEAELTYNVTGDGYFFDYKSTPYEAFSLLDMMLAASFENYRISLIGKNLADTKYRLWHYEWQPGRTLALRFEMSY</sequence>
<dbReference type="SUPFAM" id="SSF49464">
    <property type="entry name" value="Carboxypeptidase regulatory domain-like"/>
    <property type="match status" value="1"/>
</dbReference>
<dbReference type="OrthoDB" id="596248at2"/>
<dbReference type="eggNOG" id="COG4771">
    <property type="taxonomic scope" value="Bacteria"/>
</dbReference>
<evidence type="ECO:0000256" key="7">
    <source>
        <dbReference type="ARBA" id="ARBA00023136"/>
    </source>
</evidence>
<protein>
    <submittedName>
        <fullName evidence="15">TonB-dependent receptor plug</fullName>
    </submittedName>
</protein>
<gene>
    <name evidence="15" type="ordered locus">Ctha_0443</name>
</gene>
<evidence type="ECO:0000256" key="11">
    <source>
        <dbReference type="RuleBase" id="RU003357"/>
    </source>
</evidence>
<dbReference type="Gene3D" id="2.170.130.10">
    <property type="entry name" value="TonB-dependent receptor, plug domain"/>
    <property type="match status" value="1"/>
</dbReference>
<dbReference type="Pfam" id="PF07715">
    <property type="entry name" value="Plug"/>
    <property type="match status" value="1"/>
</dbReference>
<dbReference type="GO" id="GO:0015344">
    <property type="term" value="F:siderophore uptake transmembrane transporter activity"/>
    <property type="evidence" value="ECO:0007669"/>
    <property type="project" value="TreeGrafter"/>
</dbReference>
<keyword evidence="6 11" id="KW-0798">TonB box</keyword>
<dbReference type="HOGENOM" id="CLU_008287_18_3_10"/>
<keyword evidence="3 10" id="KW-1134">Transmembrane beta strand</keyword>
<evidence type="ECO:0000313" key="16">
    <source>
        <dbReference type="Proteomes" id="UP000001208"/>
    </source>
</evidence>
<dbReference type="PANTHER" id="PTHR30069:SF29">
    <property type="entry name" value="HEMOGLOBIN AND HEMOGLOBIN-HAPTOGLOBIN-BINDING PROTEIN 1-RELATED"/>
    <property type="match status" value="1"/>
</dbReference>
<dbReference type="Pfam" id="PF13715">
    <property type="entry name" value="CarbopepD_reg_2"/>
    <property type="match status" value="1"/>
</dbReference>
<dbReference type="InterPro" id="IPR039426">
    <property type="entry name" value="TonB-dep_rcpt-like"/>
</dbReference>
<evidence type="ECO:0000259" key="13">
    <source>
        <dbReference type="Pfam" id="PF00593"/>
    </source>
</evidence>
<evidence type="ECO:0000256" key="4">
    <source>
        <dbReference type="ARBA" id="ARBA00022692"/>
    </source>
</evidence>
<dbReference type="RefSeq" id="WP_012498998.1">
    <property type="nucleotide sequence ID" value="NC_011026.1"/>
</dbReference>
<dbReference type="AlphaFoldDB" id="B3QUK8"/>
<dbReference type="KEGG" id="cts:Ctha_0443"/>
<keyword evidence="7 10" id="KW-0472">Membrane</keyword>
<keyword evidence="2 10" id="KW-0813">Transport</keyword>
<dbReference type="GO" id="GO:0044718">
    <property type="term" value="P:siderophore transmembrane transport"/>
    <property type="evidence" value="ECO:0007669"/>
    <property type="project" value="TreeGrafter"/>
</dbReference>
<keyword evidence="9 10" id="KW-0998">Cell outer membrane</keyword>
<feature type="domain" description="TonB-dependent receptor-like beta-barrel" evidence="13">
    <location>
        <begin position="282"/>
        <end position="741"/>
    </location>
</feature>
<dbReference type="InterPro" id="IPR037066">
    <property type="entry name" value="Plug_dom_sf"/>
</dbReference>
<dbReference type="InterPro" id="IPR036942">
    <property type="entry name" value="Beta-barrel_TonB_sf"/>
</dbReference>
<feature type="signal peptide" evidence="12">
    <location>
        <begin position="1"/>
        <end position="24"/>
    </location>
</feature>
<evidence type="ECO:0000256" key="8">
    <source>
        <dbReference type="ARBA" id="ARBA00023170"/>
    </source>
</evidence>
<comment type="subcellular location">
    <subcellularLocation>
        <location evidence="1 10">Cell outer membrane</location>
        <topology evidence="1 10">Multi-pass membrane protein</topology>
    </subcellularLocation>
</comment>
<evidence type="ECO:0000256" key="5">
    <source>
        <dbReference type="ARBA" id="ARBA00022729"/>
    </source>
</evidence>
<evidence type="ECO:0000259" key="14">
    <source>
        <dbReference type="Pfam" id="PF07715"/>
    </source>
</evidence>
<feature type="domain" description="TonB-dependent receptor plug" evidence="14">
    <location>
        <begin position="125"/>
        <end position="235"/>
    </location>
</feature>
<dbReference type="Gene3D" id="2.40.170.20">
    <property type="entry name" value="TonB-dependent receptor, beta-barrel domain"/>
    <property type="match status" value="1"/>
</dbReference>
<dbReference type="PROSITE" id="PS52016">
    <property type="entry name" value="TONB_DEPENDENT_REC_3"/>
    <property type="match status" value="1"/>
</dbReference>
<evidence type="ECO:0000256" key="9">
    <source>
        <dbReference type="ARBA" id="ARBA00023237"/>
    </source>
</evidence>
<evidence type="ECO:0000256" key="3">
    <source>
        <dbReference type="ARBA" id="ARBA00022452"/>
    </source>
</evidence>
<comment type="similarity">
    <text evidence="10 11">Belongs to the TonB-dependent receptor family.</text>
</comment>